<sequence>MATPKATSQILMTAGVGTVRLAEETEAPQASTYPVSSSARWQDCYGLQRFNAPAFFGRETFEVARIRALPICLKIEWLDFCLAYIFASLTDNSNQFHPHIHSMP</sequence>
<dbReference type="GeneID" id="10028056"/>
<dbReference type="AlphaFoldDB" id="E4UVP2"/>
<gene>
    <name evidence="1" type="ORF">MGYG_05365</name>
</gene>
<dbReference type="EMBL" id="DS989825">
    <property type="protein sequence ID" value="EFR02369.1"/>
    <property type="molecule type" value="Genomic_DNA"/>
</dbReference>
<dbReference type="RefSeq" id="XP_003172780.1">
    <property type="nucleotide sequence ID" value="XM_003172732.1"/>
</dbReference>
<accession>E4UVP2</accession>
<proteinExistence type="predicted"/>
<keyword evidence="2" id="KW-1185">Reference proteome</keyword>
<dbReference type="HOGENOM" id="CLU_2249458_0_0_1"/>
<name>E4UVP2_ARTGP</name>
<evidence type="ECO:0000313" key="2">
    <source>
        <dbReference type="Proteomes" id="UP000002669"/>
    </source>
</evidence>
<dbReference type="VEuPathDB" id="FungiDB:MGYG_05365"/>
<dbReference type="Proteomes" id="UP000002669">
    <property type="component" value="Unassembled WGS sequence"/>
</dbReference>
<dbReference type="InParanoid" id="E4UVP2"/>
<reference evidence="2" key="1">
    <citation type="journal article" date="2012" name="MBio">
        <title>Comparative genome analysis of Trichophyton rubrum and related dermatophytes reveals candidate genes involved in infection.</title>
        <authorList>
            <person name="Martinez D.A."/>
            <person name="Oliver B.G."/>
            <person name="Graeser Y."/>
            <person name="Goldberg J.M."/>
            <person name="Li W."/>
            <person name="Martinez-Rossi N.M."/>
            <person name="Monod M."/>
            <person name="Shelest E."/>
            <person name="Barton R.C."/>
            <person name="Birch E."/>
            <person name="Brakhage A.A."/>
            <person name="Chen Z."/>
            <person name="Gurr S.J."/>
            <person name="Heiman D."/>
            <person name="Heitman J."/>
            <person name="Kosti I."/>
            <person name="Rossi A."/>
            <person name="Saif S."/>
            <person name="Samalova M."/>
            <person name="Saunders C.W."/>
            <person name="Shea T."/>
            <person name="Summerbell R.C."/>
            <person name="Xu J."/>
            <person name="Young S."/>
            <person name="Zeng Q."/>
            <person name="Birren B.W."/>
            <person name="Cuomo C.A."/>
            <person name="White T.C."/>
        </authorList>
    </citation>
    <scope>NUCLEOTIDE SEQUENCE [LARGE SCALE GENOMIC DNA]</scope>
    <source>
        <strain evidence="2">ATCC MYA-4604 / CBS 118893</strain>
    </source>
</reference>
<protein>
    <submittedName>
        <fullName evidence="1">Uncharacterized protein</fullName>
    </submittedName>
</protein>
<evidence type="ECO:0000313" key="1">
    <source>
        <dbReference type="EMBL" id="EFR02369.1"/>
    </source>
</evidence>
<organism evidence="2">
    <name type="scientific">Arthroderma gypseum (strain ATCC MYA-4604 / CBS 118893)</name>
    <name type="common">Microsporum gypseum</name>
    <dbReference type="NCBI Taxonomy" id="535722"/>
    <lineage>
        <taxon>Eukaryota</taxon>
        <taxon>Fungi</taxon>
        <taxon>Dikarya</taxon>
        <taxon>Ascomycota</taxon>
        <taxon>Pezizomycotina</taxon>
        <taxon>Eurotiomycetes</taxon>
        <taxon>Eurotiomycetidae</taxon>
        <taxon>Onygenales</taxon>
        <taxon>Arthrodermataceae</taxon>
        <taxon>Nannizzia</taxon>
    </lineage>
</organism>